<dbReference type="EMBL" id="SPMZ01000015">
    <property type="protein sequence ID" value="NMQ18617.1"/>
    <property type="molecule type" value="Genomic_DNA"/>
</dbReference>
<dbReference type="PANTHER" id="PTHR34819">
    <property type="entry name" value="LARGE CYSTEINE-RICH PERIPLASMIC PROTEIN OMCB"/>
    <property type="match status" value="1"/>
</dbReference>
<evidence type="ECO:0000313" key="4">
    <source>
        <dbReference type="EMBL" id="NMQ18617.1"/>
    </source>
</evidence>
<dbReference type="InterPro" id="IPR047589">
    <property type="entry name" value="DUF11_rpt"/>
</dbReference>
<feature type="compositionally biased region" description="Polar residues" evidence="1">
    <location>
        <begin position="16"/>
        <end position="26"/>
    </location>
</feature>
<feature type="region of interest" description="Disordered" evidence="1">
    <location>
        <begin position="1"/>
        <end position="26"/>
    </location>
</feature>
<sequence>MPILDPSIGVSPPQMHASNSNASIRQSRSGEVLCSVTRLADPSQRLPEPVRTLTKSGQVCLLQIRRGALMSNCFRKRITIMGVASLLWGVVASPVHGSVTMSLGPNGDGTYLQWSLGLARYTFVDEAVGCQGDTDLLNLLTETWIHAGPPNPLGTRQSATIDLTSIPNGARITAVDIIVCQSSTALNGGTLTSGGTFQTFTRLNGADTDSGTNITTSGGFTNRTATTQTIAVSSITKTGATTLEIGVVKTGSGGVLNPSRRSVNVYTLAGNVTYLASDLQVTKADSPDPVLAGQDLIYTLSVTNNGPDAIPVGEDIVIQDTLPAGYAVTASSGDGSYDTGTNEWTISDGLASSATATIQLTVPVPSSEADEAVLSNTAAITSTHPDTDNTNDSDTVTTTVNRSTDLNVTVADAPDPVTAGGSVAYTVTLTNDGPSDASGVTVNIAETFPAGVTEVSGIPSVGTWSSPTWTVGALTAGASATLTLNVNVAANATDGTDVISVTTTASGAETDDNPANNTATANTSIQARAAAAPIPTLQDWALLLLGLLLGGLVWRQSRWTGRMSA</sequence>
<dbReference type="NCBIfam" id="TIGR04174">
    <property type="entry name" value="IPTL_CTERM"/>
    <property type="match status" value="1"/>
</dbReference>
<name>A0ABX1TIU2_9GAMM</name>
<reference evidence="4 5" key="1">
    <citation type="submission" date="2019-03" db="EMBL/GenBank/DDBJ databases">
        <title>Metabolic reconstructions from genomes of highly enriched 'Candidatus Accumulibacter' and 'Candidatus Competibacter' bioreactor populations.</title>
        <authorList>
            <person name="Annavajhala M.K."/>
            <person name="Welles L."/>
            <person name="Abbas B."/>
            <person name="Sorokin D."/>
            <person name="Park H."/>
            <person name="Van Loosdrecht M."/>
            <person name="Chandran K."/>
        </authorList>
    </citation>
    <scope>NUCLEOTIDE SEQUENCE [LARGE SCALE GENOMIC DNA]</scope>
    <source>
        <strain evidence="4 5">SBR_G</strain>
    </source>
</reference>
<dbReference type="InterPro" id="IPR026442">
    <property type="entry name" value="IPTL_CTERM"/>
</dbReference>
<organism evidence="4 5">
    <name type="scientific">Candidatus Competibacter phosphatis</name>
    <dbReference type="NCBI Taxonomy" id="221280"/>
    <lineage>
        <taxon>Bacteria</taxon>
        <taxon>Pseudomonadati</taxon>
        <taxon>Pseudomonadota</taxon>
        <taxon>Gammaproteobacteria</taxon>
        <taxon>Candidatus Competibacteraceae</taxon>
        <taxon>Candidatus Competibacter</taxon>
    </lineage>
</organism>
<evidence type="ECO:0000259" key="2">
    <source>
        <dbReference type="Pfam" id="PF01345"/>
    </source>
</evidence>
<evidence type="ECO:0000259" key="3">
    <source>
        <dbReference type="Pfam" id="PF18203"/>
    </source>
</evidence>
<protein>
    <submittedName>
        <fullName evidence="4">IPTL-CTERM sorting domain-containing protein</fullName>
    </submittedName>
</protein>
<evidence type="ECO:0000313" key="5">
    <source>
        <dbReference type="Proteomes" id="UP000760480"/>
    </source>
</evidence>
<feature type="domain" description="IPTL-CTERM protein sorting" evidence="3">
    <location>
        <begin position="532"/>
        <end position="558"/>
    </location>
</feature>
<feature type="compositionally biased region" description="Low complexity" evidence="1">
    <location>
        <begin position="381"/>
        <end position="398"/>
    </location>
</feature>
<feature type="domain" description="DUF11" evidence="2">
    <location>
        <begin position="405"/>
        <end position="522"/>
    </location>
</feature>
<dbReference type="NCBIfam" id="TIGR01451">
    <property type="entry name" value="B_ant_repeat"/>
    <property type="match status" value="2"/>
</dbReference>
<evidence type="ECO:0000256" key="1">
    <source>
        <dbReference type="SAM" id="MobiDB-lite"/>
    </source>
</evidence>
<dbReference type="Proteomes" id="UP000760480">
    <property type="component" value="Unassembled WGS sequence"/>
</dbReference>
<dbReference type="InterPro" id="IPR001434">
    <property type="entry name" value="OmcB-like_DUF11"/>
</dbReference>
<dbReference type="PANTHER" id="PTHR34819:SF3">
    <property type="entry name" value="CELL SURFACE PROTEIN"/>
    <property type="match status" value="1"/>
</dbReference>
<feature type="domain" description="DUF11" evidence="2">
    <location>
        <begin position="278"/>
        <end position="397"/>
    </location>
</feature>
<gene>
    <name evidence="4" type="ORF">E4P82_05010</name>
</gene>
<proteinExistence type="predicted"/>
<dbReference type="Pfam" id="PF01345">
    <property type="entry name" value="DUF11"/>
    <property type="match status" value="2"/>
</dbReference>
<comment type="caution">
    <text evidence="4">The sequence shown here is derived from an EMBL/GenBank/DDBJ whole genome shotgun (WGS) entry which is preliminary data.</text>
</comment>
<dbReference type="InterPro" id="IPR013783">
    <property type="entry name" value="Ig-like_fold"/>
</dbReference>
<keyword evidence="5" id="KW-1185">Reference proteome</keyword>
<feature type="region of interest" description="Disordered" evidence="1">
    <location>
        <begin position="379"/>
        <end position="398"/>
    </location>
</feature>
<accession>A0ABX1TIU2</accession>
<dbReference type="InterPro" id="IPR051172">
    <property type="entry name" value="Chlamydia_OmcB"/>
</dbReference>
<dbReference type="Pfam" id="PF18203">
    <property type="entry name" value="IPTL-CTERM"/>
    <property type="match status" value="1"/>
</dbReference>
<dbReference type="Gene3D" id="2.60.40.10">
    <property type="entry name" value="Immunoglobulins"/>
    <property type="match status" value="1"/>
</dbReference>